<dbReference type="HOGENOM" id="CLU_082268_0_1_7"/>
<dbReference type="eggNOG" id="COG0347">
    <property type="taxonomic scope" value="Bacteria"/>
</dbReference>
<dbReference type="PATRIC" id="fig|1121448.10.peg.1273"/>
<evidence type="ECO:0000256" key="4">
    <source>
        <dbReference type="ARBA" id="ARBA00023231"/>
    </source>
</evidence>
<keyword evidence="3" id="KW-0804">Transcription</keyword>
<dbReference type="Proteomes" id="UP000016587">
    <property type="component" value="Chromosome"/>
</dbReference>
<keyword evidence="6" id="KW-1185">Reference proteome</keyword>
<dbReference type="Pfam" id="PF00543">
    <property type="entry name" value="P-II"/>
    <property type="match status" value="1"/>
</dbReference>
<dbReference type="PRINTS" id="PR00340">
    <property type="entry name" value="PIIGLNB"/>
</dbReference>
<accession>T2GB64</accession>
<evidence type="ECO:0000256" key="1">
    <source>
        <dbReference type="ARBA" id="ARBA00002440"/>
    </source>
</evidence>
<dbReference type="STRING" id="1121448.DGI_1279"/>
<keyword evidence="4" id="KW-0535">Nitrogen fixation</keyword>
<organism evidence="5 6">
    <name type="scientific">Megalodesulfovibrio gigas (strain ATCC 19364 / DSM 1382 / NCIMB 9332 / VKM B-1759)</name>
    <name type="common">Desulfovibrio gigas</name>
    <dbReference type="NCBI Taxonomy" id="1121448"/>
    <lineage>
        <taxon>Bacteria</taxon>
        <taxon>Pseudomonadati</taxon>
        <taxon>Thermodesulfobacteriota</taxon>
        <taxon>Desulfovibrionia</taxon>
        <taxon>Desulfovibrionales</taxon>
        <taxon>Desulfovibrionaceae</taxon>
        <taxon>Megalodesulfovibrio</taxon>
    </lineage>
</organism>
<evidence type="ECO:0000256" key="2">
    <source>
        <dbReference type="ARBA" id="ARBA00023015"/>
    </source>
</evidence>
<dbReference type="EMBL" id="CP006585">
    <property type="protein sequence ID" value="AGW13132.1"/>
    <property type="molecule type" value="Genomic_DNA"/>
</dbReference>
<comment type="function">
    <text evidence="1">Could be involved in the regulation of nitrogen fixation.</text>
</comment>
<dbReference type="SMART" id="SM00938">
    <property type="entry name" value="P-II"/>
    <property type="match status" value="1"/>
</dbReference>
<dbReference type="SUPFAM" id="SSF54913">
    <property type="entry name" value="GlnB-like"/>
    <property type="match status" value="1"/>
</dbReference>
<dbReference type="InterPro" id="IPR015867">
    <property type="entry name" value="N-reg_PII/ATP_PRibTrfase_C"/>
</dbReference>
<dbReference type="InterPro" id="IPR011322">
    <property type="entry name" value="N-reg_PII-like_a/b"/>
</dbReference>
<dbReference type="GO" id="GO:0005524">
    <property type="term" value="F:ATP binding"/>
    <property type="evidence" value="ECO:0007669"/>
    <property type="project" value="TreeGrafter"/>
</dbReference>
<dbReference type="PANTHER" id="PTHR30115:SF13">
    <property type="entry name" value="PII-LIKE PROTEIN GLNBI"/>
    <property type="match status" value="1"/>
</dbReference>
<dbReference type="OrthoDB" id="9802729at2"/>
<dbReference type="RefSeq" id="WP_021759921.1">
    <property type="nucleotide sequence ID" value="NC_022444.1"/>
</dbReference>
<dbReference type="PROSITE" id="PS51343">
    <property type="entry name" value="PII_GLNB_DOM"/>
    <property type="match status" value="1"/>
</dbReference>
<evidence type="ECO:0000313" key="6">
    <source>
        <dbReference type="Proteomes" id="UP000016587"/>
    </source>
</evidence>
<reference evidence="6" key="2">
    <citation type="submission" date="2013-07" db="EMBL/GenBank/DDBJ databases">
        <authorList>
            <person name="Morais-Silva F.O."/>
            <person name="Rezende A.M."/>
            <person name="Pimentel C."/>
            <person name="Resende D.M."/>
            <person name="Santos C.I."/>
            <person name="Clemente C."/>
            <person name="de Oliveira L.M."/>
            <person name="da Silva S.M."/>
            <person name="Costa D.A."/>
            <person name="Varela-Raposo A."/>
            <person name="Horacio E.C.A."/>
            <person name="Matos M."/>
            <person name="Flores O."/>
            <person name="Ruiz J.C."/>
            <person name="Rodrigues-Pousada C."/>
        </authorList>
    </citation>
    <scope>NUCLEOTIDE SEQUENCE [LARGE SCALE GENOMIC DNA]</scope>
    <source>
        <strain evidence="6">ATCC 19364 / DSM 1382 / NCIMB 9332 / VKM B-1759</strain>
    </source>
</reference>
<gene>
    <name evidence="5" type="ORF">DGI_1279</name>
</gene>
<reference evidence="5 6" key="1">
    <citation type="journal article" date="2013" name="J. Bacteriol.">
        <title>Roles of HynAB and Ech, the only two hydrogenases found in the model sulfate reducer Desulfovibrio gigas.</title>
        <authorList>
            <person name="Morais-Silva F.O."/>
            <person name="Santos C.I."/>
            <person name="Rodrigues R."/>
            <person name="Pereira I.A."/>
            <person name="Rodrigues-Pousada C."/>
        </authorList>
    </citation>
    <scope>NUCLEOTIDE SEQUENCE [LARGE SCALE GENOMIC DNA]</scope>
    <source>
        <strain evidence="6">ATCC 19364 / DSM 1382 / NCIMB 9332 / VKM B-1759</strain>
    </source>
</reference>
<dbReference type="PANTHER" id="PTHR30115">
    <property type="entry name" value="NITROGEN REGULATORY PROTEIN P-II"/>
    <property type="match status" value="1"/>
</dbReference>
<dbReference type="InterPro" id="IPR002187">
    <property type="entry name" value="N-reg_PII"/>
</dbReference>
<proteinExistence type="predicted"/>
<name>T2GB64_MEGG1</name>
<dbReference type="KEGG" id="dgg:DGI_1279"/>
<dbReference type="GO" id="GO:0006808">
    <property type="term" value="P:regulation of nitrogen utilization"/>
    <property type="evidence" value="ECO:0007669"/>
    <property type="project" value="InterPro"/>
</dbReference>
<sequence length="118" mass="12661">MFSMVRAIVRPDKVNDVLASLLDNGFPAVTKFNVAGRGKQRGIKIGEITYDEIPKTLLMCVVPASDVEFVIKTIMAAARTGDKGAFGDGKIFVSPVDSVYTVSSGIKEVKPGVIEEVK</sequence>
<dbReference type="Gene3D" id="3.30.70.120">
    <property type="match status" value="1"/>
</dbReference>
<protein>
    <submittedName>
        <fullName evidence="5">Putative nitrogen regulatory protein P-II</fullName>
    </submittedName>
</protein>
<dbReference type="GO" id="GO:0005829">
    <property type="term" value="C:cytosol"/>
    <property type="evidence" value="ECO:0007669"/>
    <property type="project" value="TreeGrafter"/>
</dbReference>
<evidence type="ECO:0000256" key="3">
    <source>
        <dbReference type="ARBA" id="ARBA00023163"/>
    </source>
</evidence>
<dbReference type="AlphaFoldDB" id="T2GB64"/>
<evidence type="ECO:0000313" key="5">
    <source>
        <dbReference type="EMBL" id="AGW13132.1"/>
    </source>
</evidence>
<dbReference type="GO" id="GO:0030234">
    <property type="term" value="F:enzyme regulator activity"/>
    <property type="evidence" value="ECO:0007669"/>
    <property type="project" value="InterPro"/>
</dbReference>
<keyword evidence="2" id="KW-0805">Transcription regulation</keyword>